<keyword evidence="13" id="KW-1185">Reference proteome</keyword>
<feature type="compositionally biased region" description="Polar residues" evidence="11">
    <location>
        <begin position="151"/>
        <end position="164"/>
    </location>
</feature>
<evidence type="ECO:0000256" key="6">
    <source>
        <dbReference type="ARBA" id="ARBA00023015"/>
    </source>
</evidence>
<evidence type="ECO:0000256" key="2">
    <source>
        <dbReference type="ARBA" id="ARBA00022723"/>
    </source>
</evidence>
<feature type="region of interest" description="Disordered" evidence="11">
    <location>
        <begin position="145"/>
        <end position="216"/>
    </location>
</feature>
<keyword evidence="4" id="KW-0862">Zinc</keyword>
<evidence type="ECO:0000313" key="13">
    <source>
        <dbReference type="Proteomes" id="UP001527925"/>
    </source>
</evidence>
<organism evidence="12 13">
    <name type="scientific">Polyrhizophydium stewartii</name>
    <dbReference type="NCBI Taxonomy" id="2732419"/>
    <lineage>
        <taxon>Eukaryota</taxon>
        <taxon>Fungi</taxon>
        <taxon>Fungi incertae sedis</taxon>
        <taxon>Chytridiomycota</taxon>
        <taxon>Chytridiomycota incertae sedis</taxon>
        <taxon>Chytridiomycetes</taxon>
        <taxon>Rhizophydiales</taxon>
        <taxon>Rhizophydiales incertae sedis</taxon>
        <taxon>Polyrhizophydium</taxon>
    </lineage>
</organism>
<feature type="compositionally biased region" description="Gly residues" evidence="11">
    <location>
        <begin position="278"/>
        <end position="296"/>
    </location>
</feature>
<dbReference type="PANTHER" id="PTHR46367:SF1">
    <property type="entry name" value="ATAXIN-7-LIKE PROTEIN 3"/>
    <property type="match status" value="1"/>
</dbReference>
<dbReference type="Pfam" id="PF08209">
    <property type="entry name" value="Sgf11"/>
    <property type="match status" value="1"/>
</dbReference>
<keyword evidence="7 10" id="KW-0010">Activator</keyword>
<comment type="subcellular location">
    <subcellularLocation>
        <location evidence="1 10">Nucleus</location>
    </subcellularLocation>
</comment>
<evidence type="ECO:0000256" key="9">
    <source>
        <dbReference type="ARBA" id="ARBA00023242"/>
    </source>
</evidence>
<feature type="compositionally biased region" description="Basic residues" evidence="11">
    <location>
        <begin position="172"/>
        <end position="189"/>
    </location>
</feature>
<keyword evidence="2" id="KW-0479">Metal-binding</keyword>
<keyword evidence="3" id="KW-0863">Zinc-finger</keyword>
<reference evidence="12 13" key="1">
    <citation type="submission" date="2023-09" db="EMBL/GenBank/DDBJ databases">
        <title>Pangenome analysis of Batrachochytrium dendrobatidis and related Chytrids.</title>
        <authorList>
            <person name="Yacoub M.N."/>
            <person name="Stajich J.E."/>
            <person name="James T.Y."/>
        </authorList>
    </citation>
    <scope>NUCLEOTIDE SEQUENCE [LARGE SCALE GENOMIC DNA]</scope>
    <source>
        <strain evidence="12 13">JEL0888</strain>
    </source>
</reference>
<keyword evidence="6" id="KW-0805">Transcription regulation</keyword>
<protein>
    <recommendedName>
        <fullName evidence="10">SAGA-associated factor 11</fullName>
    </recommendedName>
</protein>
<evidence type="ECO:0000256" key="8">
    <source>
        <dbReference type="ARBA" id="ARBA00023163"/>
    </source>
</evidence>
<evidence type="ECO:0000256" key="4">
    <source>
        <dbReference type="ARBA" id="ARBA00022833"/>
    </source>
</evidence>
<sequence length="316" mass="32145">MTTPNKQRKTSVSGSATPVFIKREDGVGPEPAARASMSASGLSESVRESLAMAVWDDILAEFVAEIAFDAHRTHKLDQAQCQVCHTRQVRCLSSPGLDIFGANPSQTNGERYECANCQNQFPAIRFAPHLEKCLGLGRTSSRVASRKIASSERQSSPVASLGNDSDTDSSEKKRKRKPSPTRKPLPKKPRPADPPAPSQFKVRLTKPPSLTSGLAPTAVGMRAGSESGVGGPAGGVTSTAAAAGSSIGGAIGIPSLSLGVPPSAQMPASGIAATLGGLGGAMVGGGSSSGSGGGTAGSLPHAHSFGLPFAAAPQRQ</sequence>
<keyword evidence="9" id="KW-0539">Nucleus</keyword>
<evidence type="ECO:0000256" key="11">
    <source>
        <dbReference type="SAM" id="MobiDB-lite"/>
    </source>
</evidence>
<keyword evidence="8" id="KW-0804">Transcription</keyword>
<dbReference type="InterPro" id="IPR051078">
    <property type="entry name" value="SGF11"/>
</dbReference>
<comment type="similarity">
    <text evidence="10">Belongs to the SGF11 family.</text>
</comment>
<accession>A0ABR4N572</accession>
<evidence type="ECO:0000256" key="10">
    <source>
        <dbReference type="RuleBase" id="RU261113"/>
    </source>
</evidence>
<feature type="region of interest" description="Disordered" evidence="11">
    <location>
        <begin position="278"/>
        <end position="316"/>
    </location>
</feature>
<dbReference type="PANTHER" id="PTHR46367">
    <property type="entry name" value="ATAXIN-7-LIKE PROTEIN 3"/>
    <property type="match status" value="1"/>
</dbReference>
<dbReference type="InterPro" id="IPR013246">
    <property type="entry name" value="SAGA_su_Sgf11"/>
</dbReference>
<keyword evidence="5" id="KW-0156">Chromatin regulator</keyword>
<feature type="compositionally biased region" description="Polar residues" evidence="11">
    <location>
        <begin position="1"/>
        <end position="16"/>
    </location>
</feature>
<evidence type="ECO:0000256" key="7">
    <source>
        <dbReference type="ARBA" id="ARBA00023159"/>
    </source>
</evidence>
<evidence type="ECO:0000256" key="5">
    <source>
        <dbReference type="ARBA" id="ARBA00022853"/>
    </source>
</evidence>
<evidence type="ECO:0000256" key="1">
    <source>
        <dbReference type="ARBA" id="ARBA00004123"/>
    </source>
</evidence>
<dbReference type="Proteomes" id="UP001527925">
    <property type="component" value="Unassembled WGS sequence"/>
</dbReference>
<evidence type="ECO:0000313" key="12">
    <source>
        <dbReference type="EMBL" id="KAL2914676.1"/>
    </source>
</evidence>
<comment type="caution">
    <text evidence="12">The sequence shown here is derived from an EMBL/GenBank/DDBJ whole genome shotgun (WGS) entry which is preliminary data.</text>
</comment>
<dbReference type="Gene3D" id="3.30.160.60">
    <property type="entry name" value="Classic Zinc Finger"/>
    <property type="match status" value="1"/>
</dbReference>
<proteinExistence type="inferred from homology"/>
<name>A0ABR4N572_9FUNG</name>
<feature type="region of interest" description="Disordered" evidence="11">
    <location>
        <begin position="1"/>
        <end position="40"/>
    </location>
</feature>
<gene>
    <name evidence="12" type="ORF">HK105_205815</name>
</gene>
<dbReference type="EMBL" id="JADGIZ020000031">
    <property type="protein sequence ID" value="KAL2914676.1"/>
    <property type="molecule type" value="Genomic_DNA"/>
</dbReference>
<evidence type="ECO:0000256" key="3">
    <source>
        <dbReference type="ARBA" id="ARBA00022771"/>
    </source>
</evidence>